<sequence>VIVPRARAWYNFNMPDEMARFYFNGKLDEITYFKSGKT</sequence>
<dbReference type="EMBL" id="LCMQ01000042">
    <property type="protein sequence ID" value="KKU39202.1"/>
    <property type="molecule type" value="Genomic_DNA"/>
</dbReference>
<reference evidence="1 2" key="1">
    <citation type="journal article" date="2015" name="Nature">
        <title>rRNA introns, odd ribosomes, and small enigmatic genomes across a large radiation of phyla.</title>
        <authorList>
            <person name="Brown C.T."/>
            <person name="Hug L.A."/>
            <person name="Thomas B.C."/>
            <person name="Sharon I."/>
            <person name="Castelle C.J."/>
            <person name="Singh A."/>
            <person name="Wilkins M.J."/>
            <person name="Williams K.H."/>
            <person name="Banfield J.F."/>
        </authorList>
    </citation>
    <scope>NUCLEOTIDE SEQUENCE [LARGE SCALE GENOMIC DNA]</scope>
</reference>
<name>A0A0G1Q366_9BACT</name>
<feature type="non-terminal residue" evidence="1">
    <location>
        <position position="1"/>
    </location>
</feature>
<proteinExistence type="predicted"/>
<accession>A0A0G1Q366</accession>
<dbReference type="Proteomes" id="UP000034202">
    <property type="component" value="Unassembled WGS sequence"/>
</dbReference>
<protein>
    <submittedName>
        <fullName evidence="1">Uncharacterized protein</fullName>
    </submittedName>
</protein>
<evidence type="ECO:0000313" key="1">
    <source>
        <dbReference type="EMBL" id="KKU39202.1"/>
    </source>
</evidence>
<comment type="caution">
    <text evidence="1">The sequence shown here is derived from an EMBL/GenBank/DDBJ whole genome shotgun (WGS) entry which is preliminary data.</text>
</comment>
<evidence type="ECO:0000313" key="2">
    <source>
        <dbReference type="Proteomes" id="UP000034202"/>
    </source>
</evidence>
<dbReference type="AlphaFoldDB" id="A0A0G1Q366"/>
<organism evidence="1 2">
    <name type="scientific">Candidatus Azambacteria bacterium GW2011_GWE2_46_45</name>
    <dbReference type="NCBI Taxonomy" id="1618625"/>
    <lineage>
        <taxon>Bacteria</taxon>
        <taxon>Candidatus Azamiibacteriota</taxon>
    </lineage>
</organism>
<gene>
    <name evidence="1" type="ORF">UX55_C0042G0001</name>
</gene>